<dbReference type="GO" id="GO:0003677">
    <property type="term" value="F:DNA binding"/>
    <property type="evidence" value="ECO:0007669"/>
    <property type="project" value="InterPro"/>
</dbReference>
<organism evidence="5 6">
    <name type="scientific">Venustampulla echinocandica</name>
    <dbReference type="NCBI Taxonomy" id="2656787"/>
    <lineage>
        <taxon>Eukaryota</taxon>
        <taxon>Fungi</taxon>
        <taxon>Dikarya</taxon>
        <taxon>Ascomycota</taxon>
        <taxon>Pezizomycotina</taxon>
        <taxon>Leotiomycetes</taxon>
        <taxon>Helotiales</taxon>
        <taxon>Pleuroascaceae</taxon>
        <taxon>Venustampulla</taxon>
    </lineage>
</organism>
<comment type="caution">
    <text evidence="5">The sequence shown here is derived from an EMBL/GenBank/DDBJ whole genome shotgun (WGS) entry which is preliminary data.</text>
</comment>
<dbReference type="PRINTS" id="PR00081">
    <property type="entry name" value="GDHRDH"/>
</dbReference>
<dbReference type="Proteomes" id="UP000254866">
    <property type="component" value="Unassembled WGS sequence"/>
</dbReference>
<dbReference type="Pfam" id="PF00106">
    <property type="entry name" value="adh_short"/>
    <property type="match status" value="1"/>
</dbReference>
<dbReference type="InterPro" id="IPR002347">
    <property type="entry name" value="SDR_fam"/>
</dbReference>
<dbReference type="Gene3D" id="3.40.50.720">
    <property type="entry name" value="NAD(P)-binding Rossmann-like Domain"/>
    <property type="match status" value="1"/>
</dbReference>
<dbReference type="SUPFAM" id="SSF51735">
    <property type="entry name" value="NAD(P)-binding Rossmann-fold domains"/>
    <property type="match status" value="1"/>
</dbReference>
<proteinExistence type="predicted"/>
<sequence>MGYLSYLYRQFFDHPPPIPLSTSLKGQTVLVTGANSGIGLEAARQCVRLDASLVILAVRSKDKGEAAKEDILKSNSGSQSLVEVWLLDLESFKSVIAFGKRAQELPRLDVAMLNAGVFKFEWGTSPAGVESSLQTNHLSTALLSLLLLPVLRTTSHVRKSPPRLTFSSSEVHMWTSFKEKKADNILEHLNDKQHCKDFMDRYCVSKLLNVFWVLELVANVSRVDVTINLVNPGSVDTGLHRDNKIFQVVDRIVGRTSDEGGRLLIDAAVVKGSETHGKYLSEARLVEVSAFVRSEEGAKIQKKLWSETREMLGKHLPAGEVARAFSNCNRSWPCNHCLSRKSPQLCRFGVGKSSVQQLTSQSNVDNSRQEQLGRTEAEHVNIDSSNTVVEAMLTEKSATAESSSSTVPHNPQSTTEQILQQFPKRSIVDFLVQHFLSDVNWLYEEVHVPSFLERYNSWWEQTQYQAEVDLQFGILILRMCVNALQFLPHSNGPDQSEIGDGIRLDGLENTYNDAASKLDNYLPRKFSLLRVQQLLLHIVILLNDGNAKESHQILGEAIKEAQDVELFLESKWTGLSEFDKEERRKFWALTPRFRFYCTFLGRWPLIPEHYHAVSFPSETPYSISSTENAPTQFSDVILNFKLSHYMASFMSAPGKESERTDPYIIAAHAKEFESKFVSTLPPCFRLENPDRSWDMTLPTLPMKRLWIYILLHGTMEAMHKCFVGPLTIPSISSYVRQWKEDKDRASLVLKHRHTLANACINSLKATKELHTLMGGGPHPYFVLSIAAVEAPAMLGMMMISDLLITTSRIGHQDVPLLEQGLLDSCYQYFQDGFKLLQLLAQRSVLAQKGIRILEGLNRRIHSLKDLENPKTVGREDFRDSLPVDSNNNNKRHSMSEDHYSMSEILSSVDNVGSNFGYADSQIIDVEDVLQPSFMELEWESISTGNDFCWFFEDWNGIEAVGQFEGTSFA</sequence>
<evidence type="ECO:0000313" key="6">
    <source>
        <dbReference type="Proteomes" id="UP000254866"/>
    </source>
</evidence>
<dbReference type="InterPro" id="IPR036291">
    <property type="entry name" value="NAD(P)-bd_dom_sf"/>
</dbReference>
<dbReference type="OrthoDB" id="5344325at2759"/>
<feature type="region of interest" description="Disordered" evidence="3">
    <location>
        <begin position="874"/>
        <end position="896"/>
    </location>
</feature>
<evidence type="ECO:0000256" key="3">
    <source>
        <dbReference type="SAM" id="MobiDB-lite"/>
    </source>
</evidence>
<dbReference type="Pfam" id="PF04082">
    <property type="entry name" value="Fungal_trans"/>
    <property type="match status" value="1"/>
</dbReference>
<dbReference type="AlphaFoldDB" id="A0A370TAJ1"/>
<dbReference type="GeneID" id="43603013"/>
<dbReference type="InterPro" id="IPR007219">
    <property type="entry name" value="XnlR_reg_dom"/>
</dbReference>
<keyword evidence="6" id="KW-1185">Reference proteome</keyword>
<feature type="domain" description="Xylanolytic transcriptional activator regulatory" evidence="4">
    <location>
        <begin position="433"/>
        <end position="692"/>
    </location>
</feature>
<evidence type="ECO:0000313" key="5">
    <source>
        <dbReference type="EMBL" id="RDL30819.1"/>
    </source>
</evidence>
<accession>A0A370TAJ1</accession>
<dbReference type="CDD" id="cd12148">
    <property type="entry name" value="fungal_TF_MHR"/>
    <property type="match status" value="1"/>
</dbReference>
<dbReference type="GO" id="GO:0006351">
    <property type="term" value="P:DNA-templated transcription"/>
    <property type="evidence" value="ECO:0007669"/>
    <property type="project" value="InterPro"/>
</dbReference>
<dbReference type="EMBL" id="NPIC01000014">
    <property type="protein sequence ID" value="RDL30819.1"/>
    <property type="molecule type" value="Genomic_DNA"/>
</dbReference>
<dbReference type="STRING" id="2656787.A0A370TAJ1"/>
<dbReference type="RefSeq" id="XP_031865195.1">
    <property type="nucleotide sequence ID" value="XM_032018787.1"/>
</dbReference>
<dbReference type="PANTHER" id="PTHR43157">
    <property type="entry name" value="PHOSPHATIDYLINOSITOL-GLYCAN BIOSYNTHESIS CLASS F PROTEIN-RELATED"/>
    <property type="match status" value="1"/>
</dbReference>
<dbReference type="GO" id="GO:0008270">
    <property type="term" value="F:zinc ion binding"/>
    <property type="evidence" value="ECO:0007669"/>
    <property type="project" value="InterPro"/>
</dbReference>
<evidence type="ECO:0000259" key="4">
    <source>
        <dbReference type="Pfam" id="PF04082"/>
    </source>
</evidence>
<dbReference type="GO" id="GO:0016491">
    <property type="term" value="F:oxidoreductase activity"/>
    <property type="evidence" value="ECO:0007669"/>
    <property type="project" value="UniProtKB-KW"/>
</dbReference>
<protein>
    <recommendedName>
        <fullName evidence="4">Xylanolytic transcriptional activator regulatory domain-containing protein</fullName>
    </recommendedName>
</protein>
<dbReference type="PANTHER" id="PTHR43157:SF31">
    <property type="entry name" value="PHOSPHATIDYLINOSITOL-GLYCAN BIOSYNTHESIS CLASS F PROTEIN"/>
    <property type="match status" value="1"/>
</dbReference>
<evidence type="ECO:0000256" key="2">
    <source>
        <dbReference type="ARBA" id="ARBA00023242"/>
    </source>
</evidence>
<evidence type="ECO:0000256" key="1">
    <source>
        <dbReference type="ARBA" id="ARBA00023002"/>
    </source>
</evidence>
<keyword evidence="2" id="KW-0539">Nucleus</keyword>
<keyword evidence="1" id="KW-0560">Oxidoreductase</keyword>
<gene>
    <name evidence="5" type="ORF">BP5553_10164</name>
</gene>
<name>A0A370TAJ1_9HELO</name>
<reference evidence="5 6" key="1">
    <citation type="journal article" date="2018" name="IMA Fungus">
        <title>IMA Genome-F 9: Draft genome sequence of Annulohypoxylon stygium, Aspergillus mulundensis, Berkeleyomyces basicola (syn. Thielaviopsis basicola), Ceratocystis smalleyi, two Cercospora beticola strains, Coleophoma cylindrospora, Fusarium fracticaudum, Phialophora cf. hyalina, and Morchella septimelata.</title>
        <authorList>
            <person name="Wingfield B.D."/>
            <person name="Bills G.F."/>
            <person name="Dong Y."/>
            <person name="Huang W."/>
            <person name="Nel W.J."/>
            <person name="Swalarsk-Parry B.S."/>
            <person name="Vaghefi N."/>
            <person name="Wilken P.M."/>
            <person name="An Z."/>
            <person name="de Beer Z.W."/>
            <person name="De Vos L."/>
            <person name="Chen L."/>
            <person name="Duong T.A."/>
            <person name="Gao Y."/>
            <person name="Hammerbacher A."/>
            <person name="Kikkert J.R."/>
            <person name="Li Y."/>
            <person name="Li H."/>
            <person name="Li K."/>
            <person name="Li Q."/>
            <person name="Liu X."/>
            <person name="Ma X."/>
            <person name="Naidoo K."/>
            <person name="Pethybridge S.J."/>
            <person name="Sun J."/>
            <person name="Steenkamp E.T."/>
            <person name="van der Nest M.A."/>
            <person name="van Wyk S."/>
            <person name="Wingfield M.J."/>
            <person name="Xiong C."/>
            <person name="Yue Q."/>
            <person name="Zhang X."/>
        </authorList>
    </citation>
    <scope>NUCLEOTIDE SEQUENCE [LARGE SCALE GENOMIC DNA]</scope>
    <source>
        <strain evidence="5 6">BP 5553</strain>
    </source>
</reference>